<organism evidence="2 3">
    <name type="scientific">Pleurodeles waltl</name>
    <name type="common">Iberian ribbed newt</name>
    <dbReference type="NCBI Taxonomy" id="8319"/>
    <lineage>
        <taxon>Eukaryota</taxon>
        <taxon>Metazoa</taxon>
        <taxon>Chordata</taxon>
        <taxon>Craniata</taxon>
        <taxon>Vertebrata</taxon>
        <taxon>Euteleostomi</taxon>
        <taxon>Amphibia</taxon>
        <taxon>Batrachia</taxon>
        <taxon>Caudata</taxon>
        <taxon>Salamandroidea</taxon>
        <taxon>Salamandridae</taxon>
        <taxon>Pleurodelinae</taxon>
        <taxon>Pleurodeles</taxon>
    </lineage>
</organism>
<evidence type="ECO:0000313" key="3">
    <source>
        <dbReference type="Proteomes" id="UP001066276"/>
    </source>
</evidence>
<sequence>MLPKGAKAELPAVRGKQTRMSAARRPGASGEVKLLHEVKCGTHAKLEDDVGSQKAIGETMEKQLFGQDAQWKLTDYEDRLRRNNLRVLGIPEGVEGSDPHGL</sequence>
<feature type="region of interest" description="Disordered" evidence="1">
    <location>
        <begin position="1"/>
        <end position="30"/>
    </location>
</feature>
<evidence type="ECO:0000256" key="1">
    <source>
        <dbReference type="SAM" id="MobiDB-lite"/>
    </source>
</evidence>
<comment type="caution">
    <text evidence="2">The sequence shown here is derived from an EMBL/GenBank/DDBJ whole genome shotgun (WGS) entry which is preliminary data.</text>
</comment>
<evidence type="ECO:0000313" key="2">
    <source>
        <dbReference type="EMBL" id="KAJ1104081.1"/>
    </source>
</evidence>
<dbReference type="Proteomes" id="UP001066276">
    <property type="component" value="Chromosome 9"/>
</dbReference>
<dbReference type="EMBL" id="JANPWB010000013">
    <property type="protein sequence ID" value="KAJ1104081.1"/>
    <property type="molecule type" value="Genomic_DNA"/>
</dbReference>
<reference evidence="2" key="1">
    <citation type="journal article" date="2022" name="bioRxiv">
        <title>Sequencing and chromosome-scale assembly of the giantPleurodeles waltlgenome.</title>
        <authorList>
            <person name="Brown T."/>
            <person name="Elewa A."/>
            <person name="Iarovenko S."/>
            <person name="Subramanian E."/>
            <person name="Araus A.J."/>
            <person name="Petzold A."/>
            <person name="Susuki M."/>
            <person name="Suzuki K.-i.T."/>
            <person name="Hayashi T."/>
            <person name="Toyoda A."/>
            <person name="Oliveira C."/>
            <person name="Osipova E."/>
            <person name="Leigh N.D."/>
            <person name="Simon A."/>
            <person name="Yun M.H."/>
        </authorList>
    </citation>
    <scope>NUCLEOTIDE SEQUENCE</scope>
    <source>
        <strain evidence="2">20211129_DDA</strain>
        <tissue evidence="2">Liver</tissue>
    </source>
</reference>
<gene>
    <name evidence="2" type="ORF">NDU88_001496</name>
</gene>
<proteinExistence type="predicted"/>
<keyword evidence="3" id="KW-1185">Reference proteome</keyword>
<name>A0AAV7ML29_PLEWA</name>
<accession>A0AAV7ML29</accession>
<protein>
    <submittedName>
        <fullName evidence="2">Uncharacterized protein</fullName>
    </submittedName>
</protein>
<dbReference type="AlphaFoldDB" id="A0AAV7ML29"/>